<reference evidence="5 6" key="1">
    <citation type="journal article" date="2016" name="Genome Announc.">
        <title>Draft Whole-Genome Sequence of Trichoderma gamsii T6085, a Promising Biocontrol Agent of Fusarium Head Blight on Wheat.</title>
        <authorList>
            <person name="Baroncelli R."/>
            <person name="Zapparata A."/>
            <person name="Piaggeschi G."/>
            <person name="Sarrocco S."/>
            <person name="Vannacci G."/>
        </authorList>
    </citation>
    <scope>NUCLEOTIDE SEQUENCE [LARGE SCALE GENOMIC DNA]</scope>
    <source>
        <strain evidence="5 6">T6085</strain>
    </source>
</reference>
<dbReference type="Gene3D" id="3.40.50.720">
    <property type="entry name" value="NAD(P)-binding Rossmann-like Domain"/>
    <property type="match status" value="1"/>
</dbReference>
<accession>A0A0W7VCH6</accession>
<dbReference type="GO" id="GO:0016491">
    <property type="term" value="F:oxidoreductase activity"/>
    <property type="evidence" value="ECO:0007669"/>
    <property type="project" value="UniProtKB-KW"/>
</dbReference>
<keyword evidence="6" id="KW-1185">Reference proteome</keyword>
<dbReference type="Pfam" id="PF05368">
    <property type="entry name" value="NmrA"/>
    <property type="match status" value="1"/>
</dbReference>
<dbReference type="PANTHER" id="PTHR47706">
    <property type="entry name" value="NMRA-LIKE FAMILY PROTEIN"/>
    <property type="match status" value="1"/>
</dbReference>
<dbReference type="InterPro" id="IPR008030">
    <property type="entry name" value="NmrA-like"/>
</dbReference>
<dbReference type="Proteomes" id="UP000054821">
    <property type="component" value="Unassembled WGS sequence"/>
</dbReference>
<dbReference type="GeneID" id="29989647"/>
<dbReference type="InterPro" id="IPR036291">
    <property type="entry name" value="NAD(P)-bd_dom_sf"/>
</dbReference>
<dbReference type="EMBL" id="MTYH01000081">
    <property type="protein sequence ID" value="PNP39567.1"/>
    <property type="molecule type" value="Genomic_DNA"/>
</dbReference>
<reference evidence="4 7" key="2">
    <citation type="submission" date="2017-02" db="EMBL/GenBank/DDBJ databases">
        <title>Genomes of Trichoderma spp. with biocontrol activity.</title>
        <authorList>
            <person name="Gardiner D."/>
            <person name="Kazan K."/>
            <person name="Vos C."/>
            <person name="Harvey P."/>
        </authorList>
    </citation>
    <scope>NUCLEOTIDE SEQUENCE [LARGE SCALE GENOMIC DNA]</scope>
    <source>
        <strain evidence="4 7">A5MH</strain>
    </source>
</reference>
<name>A0A0W7VCH6_9HYPO</name>
<evidence type="ECO:0000313" key="7">
    <source>
        <dbReference type="Proteomes" id="UP000236546"/>
    </source>
</evidence>
<evidence type="ECO:0000313" key="6">
    <source>
        <dbReference type="Proteomes" id="UP000054821"/>
    </source>
</evidence>
<evidence type="ECO:0000313" key="4">
    <source>
        <dbReference type="EMBL" id="PNP39567.1"/>
    </source>
</evidence>
<keyword evidence="1" id="KW-0521">NADP</keyword>
<dbReference type="EMBL" id="JPDN02000011">
    <property type="protein sequence ID" value="PON26962.1"/>
    <property type="molecule type" value="Genomic_DNA"/>
</dbReference>
<gene>
    <name evidence="5" type="ORF">TGAM01_v203911</name>
    <name evidence="4" type="ORF">TGAMA5MH_08586</name>
</gene>
<organism evidence="5 6">
    <name type="scientific">Trichoderma gamsii</name>
    <dbReference type="NCBI Taxonomy" id="398673"/>
    <lineage>
        <taxon>Eukaryota</taxon>
        <taxon>Fungi</taxon>
        <taxon>Dikarya</taxon>
        <taxon>Ascomycota</taxon>
        <taxon>Pezizomycotina</taxon>
        <taxon>Sordariomycetes</taxon>
        <taxon>Hypocreomycetidae</taxon>
        <taxon>Hypocreales</taxon>
        <taxon>Hypocreaceae</taxon>
        <taxon>Trichoderma</taxon>
    </lineage>
</organism>
<dbReference type="AlphaFoldDB" id="A0A0W7VCH6"/>
<keyword evidence="2" id="KW-0560">Oxidoreductase</keyword>
<reference evidence="5" key="3">
    <citation type="submission" date="2017-08" db="EMBL/GenBank/DDBJ databases">
        <title>Trichoderma gamsii strain T6085, whole genome shotgun sequencing project.</title>
        <authorList>
            <person name="Baroncelli R."/>
        </authorList>
    </citation>
    <scope>NUCLEOTIDE SEQUENCE</scope>
    <source>
        <strain evidence="5">T6085</strain>
    </source>
</reference>
<dbReference type="RefSeq" id="XP_018657253.1">
    <property type="nucleotide sequence ID" value="XM_018809564.1"/>
</dbReference>
<dbReference type="Gene3D" id="3.90.25.10">
    <property type="entry name" value="UDP-galactose 4-epimerase, domain 1"/>
    <property type="match status" value="1"/>
</dbReference>
<evidence type="ECO:0000259" key="3">
    <source>
        <dbReference type="Pfam" id="PF05368"/>
    </source>
</evidence>
<feature type="domain" description="NmrA-like" evidence="3">
    <location>
        <begin position="5"/>
        <end position="110"/>
    </location>
</feature>
<dbReference type="STRING" id="398673.A0A0W7VCH6"/>
<evidence type="ECO:0000256" key="2">
    <source>
        <dbReference type="ARBA" id="ARBA00023002"/>
    </source>
</evidence>
<dbReference type="InterPro" id="IPR051609">
    <property type="entry name" value="NmrA/Isoflavone_reductase-like"/>
</dbReference>
<dbReference type="Proteomes" id="UP000236546">
    <property type="component" value="Unassembled WGS sequence"/>
</dbReference>
<evidence type="ECO:0000313" key="5">
    <source>
        <dbReference type="EMBL" id="PON26962.1"/>
    </source>
</evidence>
<dbReference type="PANTHER" id="PTHR47706:SF9">
    <property type="entry name" value="NMRA-LIKE DOMAIN-CONTAINING PROTEIN-RELATED"/>
    <property type="match status" value="1"/>
</dbReference>
<protein>
    <submittedName>
        <fullName evidence="5">Isoflavone reductase family protein</fullName>
    </submittedName>
</protein>
<dbReference type="OrthoDB" id="9974981at2759"/>
<proteinExistence type="predicted"/>
<dbReference type="SUPFAM" id="SSF51735">
    <property type="entry name" value="NAD(P)-binding Rossmann-fold domains"/>
    <property type="match status" value="1"/>
</dbReference>
<evidence type="ECO:0000256" key="1">
    <source>
        <dbReference type="ARBA" id="ARBA00022857"/>
    </source>
</evidence>
<sequence length="317" mass="33772">MVFTKLIIAGSTGLVADQAIRAILASTKPKFDVTILTRADSGKAPASIPGAKVVPIDYNDHNGLVKTIKGADAILSFISGPVSKAVDRLLLKAAQEAGVRRIFPSEYTLDILHPKAVSLLTEGGSWPDDTSPVVTARIFTSLAKEGGPTSFTTLIPSAFMDGWLEGTFGSFDPKNRKATVLDSGDHYFAGCSLPFLAAAIVAVLQMDEEKTKNKRIPITEVRATMNQVVDTYEELLGAKFQRDRVTTQELLNKRNANLAAGAPFVALFDSIIVGAFDGSGAGDPEGGLEFDGDGFLTVKRKTLKELTTEALKKIGAL</sequence>
<comment type="caution">
    <text evidence="5">The sequence shown here is derived from an EMBL/GenBank/DDBJ whole genome shotgun (WGS) entry which is preliminary data.</text>
</comment>